<evidence type="ECO:0000313" key="4">
    <source>
        <dbReference type="Proteomes" id="UP000504635"/>
    </source>
</evidence>
<evidence type="ECO:0000313" key="6">
    <source>
        <dbReference type="RefSeq" id="XP_030759967.1"/>
    </source>
</evidence>
<feature type="region of interest" description="Disordered" evidence="1">
    <location>
        <begin position="609"/>
        <end position="645"/>
    </location>
</feature>
<dbReference type="RefSeq" id="XP_030759967.1">
    <property type="nucleotide sequence ID" value="XM_030904107.1"/>
</dbReference>
<sequence>MEMENKARHEDDEWEMLDHPPKLLSTRIVTNVANRYAQTLISSRMQNVSSKAQEATFSIVTPDQAFISGFTLEINGKSYESVVKEKEEAKKTYDLEVFRGRGAAHVATSARDSNRFTVSVNIDPQSKAAFHLRYEELLVRKNDKYEIVLNMNPGQYVEDFEVVVNINESRPMKFVKVPYLRSGNEVVKDSPDLDPEAGVTSVNENGSAINFKPSISKQKSLSRSLHGKEGNGLVGQFVVQYDVVRDPQGGEILVDESGYFIHFFAPENLPPLHKQVIFILDVSGSMGGRKITQLKEAMNSILGELKPEDTFSIVEFNSDVLVWNVHTVEVTYKEQSRENIFQPIRNPPLPEIQRDNILPPAFKATEENINNAKRIIGQLEAMGGTDIQTALKLGLQIIAKSDKNDSQQPIIVFLTDGEPTVGQTDTNIITSKISELNTDKVPIFSLSFGDGADREFLLKLSLRNQGFTKHIYEAADAAMQLQDFYKEISSPLLSDVNFKYSDEVTNVTRIHFPILFGGGELYTSGLTRNMFKSPPVEGMGCRGPVTFIPVVSKVANSLERLWAYLTIKKLLEQRKIEDDKDLTKEALRLALKYSFVTDVSSLLVVKPDSSSSVDTEDASKPTTTSGNSSYASSPNFSPTSVHPRSLKMMGRSESLEEMPQMLMAACSFGSSKCAVHYQSGHSATLFGGKTGSFGSFMKSLGGFRSAPSSSSSASNTGAVHHDSATLFGGKKGSFGSFMKSLGGFRSAPSSSSSDSNTAVKKRCIKGASFTKIKNSNDGSNLGVYELRLDIFVENNYAKSKLTAKIRNDNNTRNGFGEFPIRLPDTAFISAAFMEINGQRCQGYIQEDSKAKQTFDKISHLHEPALMIQLKHDSYNTYKVQFYVKPKAEAVITVVYEERLSRNDNKYEIITTLFPEEVNGNIYFQAKIDVPYPLKFVRTTSKNEASIVNINEKVVDVFFKEDLVKIKVISNQDGAQFVIQYDIENDSSNNTILLDDGHYLFPPKSLDMPNQNKIIYFVVDTMNISDKIKESLKAVLGHLQPGDMFSLIHSGTTVTFWDITSNKIVLMGSAISSNDTEIPVPIEASQENIRKAQTIIDNFGTSKESNIELALEVALKNASIRTDQLYKQAIVFFKNTEDSLAIILIRKITALNGGKIPIVSVVQGCLEDTDVFNKICLQNYGFARRIYDFIDIELQFADFNFQLSQALTSNVTFMEVSEIYDLGLPELMPKKYSRYERHRIYAEVRAEMVNRKQMAYLLPYDNKRELLYGFITDKTALVIRKSSKKP</sequence>
<evidence type="ECO:0000259" key="3">
    <source>
        <dbReference type="PROSITE" id="PS51468"/>
    </source>
</evidence>
<dbReference type="InterPro" id="IPR002035">
    <property type="entry name" value="VWF_A"/>
</dbReference>
<dbReference type="GO" id="GO:0032991">
    <property type="term" value="C:protein-containing complex"/>
    <property type="evidence" value="ECO:0007669"/>
    <property type="project" value="UniProtKB-ARBA"/>
</dbReference>
<dbReference type="GeneID" id="115885251"/>
<dbReference type="PANTHER" id="PTHR10338:SF108">
    <property type="entry name" value="INTER-ALPHA-TRYPSIN INHIBITOR HEAVY CHAIN H4-LIKE PROTEIN"/>
    <property type="match status" value="1"/>
</dbReference>
<dbReference type="SUPFAM" id="SSF53300">
    <property type="entry name" value="vWA-like"/>
    <property type="match status" value="2"/>
</dbReference>
<dbReference type="KEGG" id="soy:115885251"/>
<dbReference type="Proteomes" id="UP000504635">
    <property type="component" value="Unplaced"/>
</dbReference>
<evidence type="ECO:0000313" key="7">
    <source>
        <dbReference type="RefSeq" id="XP_030759974.1"/>
    </source>
</evidence>
<dbReference type="PANTHER" id="PTHR10338">
    <property type="entry name" value="INTER-ALPHA-TRYPSIN INHIBITOR HEAVY CHAIN FAMILY MEMBER"/>
    <property type="match status" value="1"/>
</dbReference>
<feature type="domain" description="VWFA" evidence="2">
    <location>
        <begin position="275"/>
        <end position="488"/>
    </location>
</feature>
<feature type="compositionally biased region" description="Polar residues" evidence="1">
    <location>
        <begin position="620"/>
        <end position="642"/>
    </location>
</feature>
<feature type="domain" description="VIT" evidence="3">
    <location>
        <begin position="767"/>
        <end position="897"/>
    </location>
</feature>
<dbReference type="InterPro" id="IPR050934">
    <property type="entry name" value="ITIH"/>
</dbReference>
<dbReference type="PROSITE" id="PS51468">
    <property type="entry name" value="VIT"/>
    <property type="match status" value="2"/>
</dbReference>
<gene>
    <name evidence="5 6 7" type="primary">LOC115885251</name>
</gene>
<dbReference type="RefSeq" id="XP_030759974.1">
    <property type="nucleotide sequence ID" value="XM_030904114.1"/>
</dbReference>
<dbReference type="Pfam" id="PF00092">
    <property type="entry name" value="VWA"/>
    <property type="match status" value="1"/>
</dbReference>
<evidence type="ECO:0000259" key="2">
    <source>
        <dbReference type="PROSITE" id="PS50234"/>
    </source>
</evidence>
<dbReference type="SMART" id="SM00609">
    <property type="entry name" value="VIT"/>
    <property type="match status" value="1"/>
</dbReference>
<dbReference type="RefSeq" id="XP_030759959.1">
    <property type="nucleotide sequence ID" value="XM_030904099.1"/>
</dbReference>
<reference evidence="5 6" key="1">
    <citation type="submission" date="2025-04" db="UniProtKB">
        <authorList>
            <consortium name="RefSeq"/>
        </authorList>
    </citation>
    <scope>IDENTIFICATION</scope>
    <source>
        <tissue evidence="5 6">Gonads</tissue>
    </source>
</reference>
<dbReference type="Pfam" id="PF13519">
    <property type="entry name" value="VWA_2"/>
    <property type="match status" value="1"/>
</dbReference>
<protein>
    <submittedName>
        <fullName evidence="5 6">Uncharacterized protein LOC115885251 isoform X1</fullName>
    </submittedName>
</protein>
<keyword evidence="4" id="KW-1185">Reference proteome</keyword>
<dbReference type="Gene3D" id="3.40.50.410">
    <property type="entry name" value="von Willebrand factor, type A domain"/>
    <property type="match status" value="1"/>
</dbReference>
<dbReference type="SMART" id="SM00327">
    <property type="entry name" value="VWA"/>
    <property type="match status" value="1"/>
</dbReference>
<dbReference type="Pfam" id="PF08487">
    <property type="entry name" value="VIT"/>
    <property type="match status" value="2"/>
</dbReference>
<name>A0A6J2Y9T4_SITOR</name>
<evidence type="ECO:0000256" key="1">
    <source>
        <dbReference type="SAM" id="MobiDB-lite"/>
    </source>
</evidence>
<evidence type="ECO:0000313" key="5">
    <source>
        <dbReference type="RefSeq" id="XP_030759959.1"/>
    </source>
</evidence>
<feature type="domain" description="VIT" evidence="3">
    <location>
        <begin position="7"/>
        <end position="136"/>
    </location>
</feature>
<dbReference type="InterPro" id="IPR013694">
    <property type="entry name" value="VIT"/>
</dbReference>
<organism evidence="4 5">
    <name type="scientific">Sitophilus oryzae</name>
    <name type="common">Rice weevil</name>
    <name type="synonym">Curculio oryzae</name>
    <dbReference type="NCBI Taxonomy" id="7048"/>
    <lineage>
        <taxon>Eukaryota</taxon>
        <taxon>Metazoa</taxon>
        <taxon>Ecdysozoa</taxon>
        <taxon>Arthropoda</taxon>
        <taxon>Hexapoda</taxon>
        <taxon>Insecta</taxon>
        <taxon>Pterygota</taxon>
        <taxon>Neoptera</taxon>
        <taxon>Endopterygota</taxon>
        <taxon>Coleoptera</taxon>
        <taxon>Polyphaga</taxon>
        <taxon>Cucujiformia</taxon>
        <taxon>Curculionidae</taxon>
        <taxon>Dryophthorinae</taxon>
        <taxon>Sitophilus</taxon>
    </lineage>
</organism>
<dbReference type="PROSITE" id="PS50234">
    <property type="entry name" value="VWFA"/>
    <property type="match status" value="1"/>
</dbReference>
<accession>A0A6J2Y9T4</accession>
<dbReference type="OrthoDB" id="299997at2759"/>
<dbReference type="InterPro" id="IPR036465">
    <property type="entry name" value="vWFA_dom_sf"/>
</dbReference>
<proteinExistence type="predicted"/>